<accession>A0A0D7BBV9</accession>
<evidence type="ECO:0000259" key="2">
    <source>
        <dbReference type="Pfam" id="PF25318"/>
    </source>
</evidence>
<feature type="region of interest" description="Disordered" evidence="1">
    <location>
        <begin position="834"/>
        <end position="894"/>
    </location>
</feature>
<sequence>MTSQAVLSNQASSYAAPRVRQGPTITLKPTVRIKPPVPPKDTARPSKSALQTRSDYADTSSMPPLPSGTVGLHPEDENSKVFQSVARALLSVNNRAMTVKDLAEMCIQQGMGCPSVSAASQAITTYTRDHLKRCDLEQDQPLLLRHSLAGTPSDDLLAPALYSTVGGNGARDARPAAPNRLTNFRKGTVVWYLSRLTGAPCPFSRAGIRLSDHIDPTLVAKRNAKREGSTDQCGDKRKRRSTRECVVRTHVQATQSTTPELALEQEESDREEEPPTKVKLIVRLKPLAIRSVSTTPSQPLSDDTDLDDSMSVDDDRPTSISGDSNYAFNSSSPSVGTGPDPGYRRSSSVPDSLMASPPPDSEEEVDDEDDDSEDDDSDDESYDDDSSSDSTTPEEDEDYESSEFGDADSASESDEDNDADTSLESLGPRSPLLSSPITIPAIKQEPRDVQGILDAWEDLDSFHVGSSGIVDVIGKAATHVLTGAELKVKYEPDLDWDLHRDVSLSPSAVKQEEEDMSLGFDSDSFTSWRSNDPLMSPMSPRHHSPFMDSFPFDDGALLPGRRESESHWDKTGARHFDNMRPRSNTVPAQTPEASAQEVAHQLISFCEALSFKDQDKTETKPSVSVSHPVCVSPGDIRRSTNGWPLSTSPPVGTIQALDPAIVFTQVDGFWVYRTILDGHIIHRRVDSNYVNLSSIMAYSQTPEPVLTTLEGAYRVDNAHYHPTMNGLWVPLVTAQLYVNDHPVPTPLSLSSAGPSTAVLDVFLGNDLPTLFPSSILHNNPWTPPAPTSPAAEERVSAPEIEKPASKSASPFDGPLTEKEEEIFESICVNLEWEPEKMDDSPIAVESTSVSHSRQSSPPESMEEDSRPLRRSRRVADAVKVKAKSTRTPKTKKRR</sequence>
<dbReference type="Pfam" id="PF25318">
    <property type="entry name" value="WHD_GDS1"/>
    <property type="match status" value="1"/>
</dbReference>
<dbReference type="Proteomes" id="UP000054007">
    <property type="component" value="Unassembled WGS sequence"/>
</dbReference>
<dbReference type="AlphaFoldDB" id="A0A0D7BBV9"/>
<name>A0A0D7BBV9_9AGAR</name>
<gene>
    <name evidence="3" type="ORF">CYLTODRAFT_422291</name>
</gene>
<feature type="domain" description="GDS1 winged helix" evidence="2">
    <location>
        <begin position="73"/>
        <end position="146"/>
    </location>
</feature>
<feature type="compositionally biased region" description="Acidic residues" evidence="1">
    <location>
        <begin position="302"/>
        <end position="312"/>
    </location>
</feature>
<reference evidence="3 4" key="1">
    <citation type="journal article" date="2015" name="Fungal Genet. Biol.">
        <title>Evolution of novel wood decay mechanisms in Agaricales revealed by the genome sequences of Fistulina hepatica and Cylindrobasidium torrendii.</title>
        <authorList>
            <person name="Floudas D."/>
            <person name="Held B.W."/>
            <person name="Riley R."/>
            <person name="Nagy L.G."/>
            <person name="Koehler G."/>
            <person name="Ransdell A.S."/>
            <person name="Younus H."/>
            <person name="Chow J."/>
            <person name="Chiniquy J."/>
            <person name="Lipzen A."/>
            <person name="Tritt A."/>
            <person name="Sun H."/>
            <person name="Haridas S."/>
            <person name="LaButti K."/>
            <person name="Ohm R.A."/>
            <person name="Kues U."/>
            <person name="Blanchette R.A."/>
            <person name="Grigoriev I.V."/>
            <person name="Minto R.E."/>
            <person name="Hibbett D.S."/>
        </authorList>
    </citation>
    <scope>NUCLEOTIDE SEQUENCE [LARGE SCALE GENOMIC DNA]</scope>
    <source>
        <strain evidence="3 4">FP15055 ss-10</strain>
    </source>
</reference>
<feature type="compositionally biased region" description="Acidic residues" evidence="1">
    <location>
        <begin position="360"/>
        <end position="421"/>
    </location>
</feature>
<dbReference type="InterPro" id="IPR036887">
    <property type="entry name" value="HTH_APSES_sf"/>
</dbReference>
<feature type="compositionally biased region" description="Basic residues" evidence="1">
    <location>
        <begin position="880"/>
        <end position="894"/>
    </location>
</feature>
<organism evidence="3 4">
    <name type="scientific">Cylindrobasidium torrendii FP15055 ss-10</name>
    <dbReference type="NCBI Taxonomy" id="1314674"/>
    <lineage>
        <taxon>Eukaryota</taxon>
        <taxon>Fungi</taxon>
        <taxon>Dikarya</taxon>
        <taxon>Basidiomycota</taxon>
        <taxon>Agaricomycotina</taxon>
        <taxon>Agaricomycetes</taxon>
        <taxon>Agaricomycetidae</taxon>
        <taxon>Agaricales</taxon>
        <taxon>Marasmiineae</taxon>
        <taxon>Physalacriaceae</taxon>
        <taxon>Cylindrobasidium</taxon>
    </lineage>
</organism>
<evidence type="ECO:0000313" key="3">
    <source>
        <dbReference type="EMBL" id="KIY67710.1"/>
    </source>
</evidence>
<evidence type="ECO:0000313" key="4">
    <source>
        <dbReference type="Proteomes" id="UP000054007"/>
    </source>
</evidence>
<dbReference type="InterPro" id="IPR057511">
    <property type="entry name" value="WH_GDS1"/>
</dbReference>
<feature type="compositionally biased region" description="Basic and acidic residues" evidence="1">
    <location>
        <begin position="791"/>
        <end position="804"/>
    </location>
</feature>
<feature type="compositionally biased region" description="Polar residues" evidence="1">
    <location>
        <begin position="48"/>
        <end position="62"/>
    </location>
</feature>
<dbReference type="SUPFAM" id="SSF54616">
    <property type="entry name" value="DNA-binding domain of Mlu1-box binding protein MBP1"/>
    <property type="match status" value="1"/>
</dbReference>
<feature type="compositionally biased region" description="Polar residues" evidence="1">
    <location>
        <begin position="1"/>
        <end position="13"/>
    </location>
</feature>
<feature type="compositionally biased region" description="Basic and acidic residues" evidence="1">
    <location>
        <begin position="225"/>
        <end position="235"/>
    </location>
</feature>
<dbReference type="GO" id="GO:0003677">
    <property type="term" value="F:DNA binding"/>
    <property type="evidence" value="ECO:0007669"/>
    <property type="project" value="InterPro"/>
</dbReference>
<feature type="region of interest" description="Disordered" evidence="1">
    <location>
        <begin position="293"/>
        <end position="441"/>
    </location>
</feature>
<feature type="compositionally biased region" description="Polar residues" evidence="1">
    <location>
        <begin position="318"/>
        <end position="335"/>
    </location>
</feature>
<feature type="compositionally biased region" description="Acidic residues" evidence="1">
    <location>
        <begin position="263"/>
        <end position="272"/>
    </location>
</feature>
<feature type="region of interest" description="Disordered" evidence="1">
    <location>
        <begin position="221"/>
        <end position="278"/>
    </location>
</feature>
<proteinExistence type="predicted"/>
<dbReference type="STRING" id="1314674.A0A0D7BBV9"/>
<keyword evidence="4" id="KW-1185">Reference proteome</keyword>
<evidence type="ECO:0000256" key="1">
    <source>
        <dbReference type="SAM" id="MobiDB-lite"/>
    </source>
</evidence>
<feature type="region of interest" description="Disordered" evidence="1">
    <location>
        <begin position="781"/>
        <end position="814"/>
    </location>
</feature>
<dbReference type="OrthoDB" id="5597783at2759"/>
<feature type="compositionally biased region" description="Basic and acidic residues" evidence="1">
    <location>
        <begin position="863"/>
        <end position="879"/>
    </location>
</feature>
<feature type="compositionally biased region" description="Polar residues" evidence="1">
    <location>
        <begin position="845"/>
        <end position="858"/>
    </location>
</feature>
<dbReference type="EMBL" id="KN880519">
    <property type="protein sequence ID" value="KIY67710.1"/>
    <property type="molecule type" value="Genomic_DNA"/>
</dbReference>
<feature type="region of interest" description="Disordered" evidence="1">
    <location>
        <begin position="1"/>
        <end position="75"/>
    </location>
</feature>
<protein>
    <recommendedName>
        <fullName evidence="2">GDS1 winged helix domain-containing protein</fullName>
    </recommendedName>
</protein>
<feature type="compositionally biased region" description="Low complexity" evidence="1">
    <location>
        <begin position="422"/>
        <end position="436"/>
    </location>
</feature>